<evidence type="ECO:0000256" key="1">
    <source>
        <dbReference type="ARBA" id="ARBA00005085"/>
    </source>
</evidence>
<dbReference type="AlphaFoldDB" id="A0A212K393"/>
<gene>
    <name evidence="3" type="ORF">KL86DYS1_31288</name>
</gene>
<dbReference type="UniPathway" id="UPA00537">
    <property type="reaction ID" value="UER00595"/>
</dbReference>
<organism evidence="3">
    <name type="scientific">uncultured Dysgonomonas sp</name>
    <dbReference type="NCBI Taxonomy" id="206096"/>
    <lineage>
        <taxon>Bacteria</taxon>
        <taxon>Pseudomonadati</taxon>
        <taxon>Bacteroidota</taxon>
        <taxon>Bacteroidia</taxon>
        <taxon>Bacteroidales</taxon>
        <taxon>Dysgonomonadaceae</taxon>
        <taxon>Dysgonomonas</taxon>
        <taxon>environmental samples</taxon>
    </lineage>
</organism>
<evidence type="ECO:0000259" key="2">
    <source>
        <dbReference type="PROSITE" id="PS51733"/>
    </source>
</evidence>
<protein>
    <recommendedName>
        <fullName evidence="2">BPL/LPL catalytic domain-containing protein</fullName>
    </recommendedName>
</protein>
<dbReference type="CDD" id="cd16443">
    <property type="entry name" value="LplA"/>
    <property type="match status" value="1"/>
</dbReference>
<dbReference type="GO" id="GO:0005737">
    <property type="term" value="C:cytoplasm"/>
    <property type="evidence" value="ECO:0007669"/>
    <property type="project" value="TreeGrafter"/>
</dbReference>
<dbReference type="EMBL" id="FLUM01000003">
    <property type="protein sequence ID" value="SBW06112.1"/>
    <property type="molecule type" value="Genomic_DNA"/>
</dbReference>
<dbReference type="SUPFAM" id="SSF55681">
    <property type="entry name" value="Class II aaRS and biotin synthetases"/>
    <property type="match status" value="1"/>
</dbReference>
<dbReference type="PROSITE" id="PS51733">
    <property type="entry name" value="BPL_LPL_CATALYTIC"/>
    <property type="match status" value="1"/>
</dbReference>
<dbReference type="InterPro" id="IPR045864">
    <property type="entry name" value="aa-tRNA-synth_II/BPL/LPL"/>
</dbReference>
<dbReference type="InterPro" id="IPR004143">
    <property type="entry name" value="BPL_LPL_catalytic"/>
</dbReference>
<sequence>MLCINNTHTDAYFNLASEEYLLKNFSEDIFMLWQNEPSVIVGKYQNVLAEINLDFVKRNRIKVVRRFSGGGTVFHDLGNLNLTFIEKNNNVNFDKFTKQIIALLSEIGIHAQSDERRAINIDGLKISGSAQCVHKDRVMYHATLLFSSDLSSLVSTLESDPKQLENKTDNRIYVKSVKSPVTNILQHLDKPLDIKFFKKYILDYFLNKDKENKMYKFSKEDISAVETLSALKYTTEEWNFHGNRPVSNNYLYV</sequence>
<comment type="pathway">
    <text evidence="1">Protein modification; protein lipoylation via exogenous pathway; protein N(6)-(lipoyl)lysine from lipoate: step 2/2.</text>
</comment>
<accession>A0A212K393</accession>
<dbReference type="GO" id="GO:0009249">
    <property type="term" value="P:protein lipoylation"/>
    <property type="evidence" value="ECO:0007669"/>
    <property type="project" value="InterPro"/>
</dbReference>
<reference evidence="3" key="1">
    <citation type="submission" date="2016-04" db="EMBL/GenBank/DDBJ databases">
        <authorList>
            <person name="Evans L.H."/>
            <person name="Alamgir A."/>
            <person name="Owens N."/>
            <person name="Weber N.D."/>
            <person name="Virtaneva K."/>
            <person name="Barbian K."/>
            <person name="Babar A."/>
            <person name="Rosenke K."/>
        </authorList>
    </citation>
    <scope>NUCLEOTIDE SEQUENCE</scope>
    <source>
        <strain evidence="3">86-1</strain>
    </source>
</reference>
<dbReference type="Gene3D" id="3.30.930.10">
    <property type="entry name" value="Bira Bifunctional Protein, Domain 2"/>
    <property type="match status" value="1"/>
</dbReference>
<dbReference type="PANTHER" id="PTHR12561:SF3">
    <property type="entry name" value="LIPOYLTRANSFERASE 1, MITOCHONDRIAL"/>
    <property type="match status" value="1"/>
</dbReference>
<evidence type="ECO:0000313" key="3">
    <source>
        <dbReference type="EMBL" id="SBW06112.1"/>
    </source>
</evidence>
<proteinExistence type="predicted"/>
<dbReference type="PANTHER" id="PTHR12561">
    <property type="entry name" value="LIPOATE-PROTEIN LIGASE"/>
    <property type="match status" value="1"/>
</dbReference>
<dbReference type="Pfam" id="PF21948">
    <property type="entry name" value="LplA-B_cat"/>
    <property type="match status" value="1"/>
</dbReference>
<feature type="domain" description="BPL/LPL catalytic" evidence="2">
    <location>
        <begin position="24"/>
        <end position="193"/>
    </location>
</feature>
<dbReference type="NCBIfam" id="TIGR00545">
    <property type="entry name" value="lipoyltrans"/>
    <property type="match status" value="1"/>
</dbReference>
<dbReference type="GO" id="GO:0017118">
    <property type="term" value="F:lipoyltransferase activity"/>
    <property type="evidence" value="ECO:0007669"/>
    <property type="project" value="TreeGrafter"/>
</dbReference>
<dbReference type="InterPro" id="IPR004562">
    <property type="entry name" value="LipoylTrfase_LipoateP_Ligase"/>
</dbReference>
<name>A0A212K393_9BACT</name>
<dbReference type="RefSeq" id="WP_296943891.1">
    <property type="nucleotide sequence ID" value="NZ_LT599032.1"/>
</dbReference>